<comment type="caution">
    <text evidence="11">The sequence shown here is derived from an EMBL/GenBank/DDBJ whole genome shotgun (WGS) entry which is preliminary data.</text>
</comment>
<feature type="non-terminal residue" evidence="11">
    <location>
        <position position="320"/>
    </location>
</feature>
<dbReference type="GO" id="GO:0006850">
    <property type="term" value="P:pyruvate import into mitochondria"/>
    <property type="evidence" value="ECO:0007669"/>
    <property type="project" value="InterPro"/>
</dbReference>
<dbReference type="PANTHER" id="PTHR14154">
    <property type="entry name" value="UPF0041 BRAIN PROTEIN 44-RELATED"/>
    <property type="match status" value="1"/>
</dbReference>
<keyword evidence="5 9" id="KW-0999">Mitochondrion inner membrane</keyword>
<evidence type="ECO:0000256" key="6">
    <source>
        <dbReference type="ARBA" id="ARBA00022989"/>
    </source>
</evidence>
<gene>
    <name evidence="11" type="ORF">CUMW_242030</name>
</gene>
<name>A0A2H5QLQ6_CITUN</name>
<evidence type="ECO:0000313" key="12">
    <source>
        <dbReference type="Proteomes" id="UP000236630"/>
    </source>
</evidence>
<evidence type="ECO:0000313" key="11">
    <source>
        <dbReference type="EMBL" id="GAY65550.1"/>
    </source>
</evidence>
<evidence type="ECO:0000256" key="5">
    <source>
        <dbReference type="ARBA" id="ARBA00022792"/>
    </source>
</evidence>
<evidence type="ECO:0000256" key="3">
    <source>
        <dbReference type="ARBA" id="ARBA00022448"/>
    </source>
</evidence>
<comment type="similarity">
    <text evidence="2 9">Belongs to the mitochondrial pyruvate carrier (MPC) (TC 2.A.105) family.</text>
</comment>
<evidence type="ECO:0000256" key="4">
    <source>
        <dbReference type="ARBA" id="ARBA00022692"/>
    </source>
</evidence>
<keyword evidence="8" id="KW-0472">Membrane</keyword>
<dbReference type="Pfam" id="PF03650">
    <property type="entry name" value="MPC"/>
    <property type="match status" value="1"/>
</dbReference>
<evidence type="ECO:0000256" key="8">
    <source>
        <dbReference type="ARBA" id="ARBA00023136"/>
    </source>
</evidence>
<evidence type="ECO:0000256" key="9">
    <source>
        <dbReference type="RuleBase" id="RU363100"/>
    </source>
</evidence>
<dbReference type="InterPro" id="IPR005336">
    <property type="entry name" value="MPC"/>
</dbReference>
<organism evidence="11 12">
    <name type="scientific">Citrus unshiu</name>
    <name type="common">Satsuma mandarin</name>
    <name type="synonym">Citrus nobilis var. unshiu</name>
    <dbReference type="NCBI Taxonomy" id="55188"/>
    <lineage>
        <taxon>Eukaryota</taxon>
        <taxon>Viridiplantae</taxon>
        <taxon>Streptophyta</taxon>
        <taxon>Embryophyta</taxon>
        <taxon>Tracheophyta</taxon>
        <taxon>Spermatophyta</taxon>
        <taxon>Magnoliopsida</taxon>
        <taxon>eudicotyledons</taxon>
        <taxon>Gunneridae</taxon>
        <taxon>Pentapetalae</taxon>
        <taxon>rosids</taxon>
        <taxon>malvids</taxon>
        <taxon>Sapindales</taxon>
        <taxon>Rutaceae</taxon>
        <taxon>Aurantioideae</taxon>
        <taxon>Citrus</taxon>
    </lineage>
</organism>
<sequence length="320" mass="35898">MKILKTFWNSPMGPKTTHFWGPAFNWGLPFAAFLDTKKPPELISGSMTGVMCVYSALCMRFAWMVQPRNLHLLACHASNESVQLYQLSRWAMAPSNTLYRICAMPMDICDDEIVRVVLHMASDVANFGCIPIFVITSPRVPSEGIEPHVDTKTSFRANMSSPVNDEEVLPWTISLQQYYSPIHDNYDNIDDNGVTLQDVGATVFPITTSLEQQYSPYHNNDFRDNDDFHNETEGDNVCAEPSNNMRGDTRFNNDGDDGRAGPSNVPSFQHEDECEDNTPVNNRGNRPIPSMVRSRRRIDPLTSVAPILPSNMVAPSFVSS</sequence>
<protein>
    <recommendedName>
        <fullName evidence="9">Mitochondrial pyruvate carrier</fullName>
    </recommendedName>
</protein>
<evidence type="ECO:0000256" key="10">
    <source>
        <dbReference type="SAM" id="MobiDB-lite"/>
    </source>
</evidence>
<dbReference type="AlphaFoldDB" id="A0A2H5QLQ6"/>
<keyword evidence="6" id="KW-1133">Transmembrane helix</keyword>
<dbReference type="Proteomes" id="UP000236630">
    <property type="component" value="Unassembled WGS sequence"/>
</dbReference>
<evidence type="ECO:0000256" key="1">
    <source>
        <dbReference type="ARBA" id="ARBA00004448"/>
    </source>
</evidence>
<accession>A0A2H5QLQ6</accession>
<feature type="compositionally biased region" description="Basic and acidic residues" evidence="10">
    <location>
        <begin position="247"/>
        <end position="259"/>
    </location>
</feature>
<dbReference type="STRING" id="55188.A0A2H5QLQ6"/>
<keyword evidence="12" id="KW-1185">Reference proteome</keyword>
<evidence type="ECO:0000256" key="2">
    <source>
        <dbReference type="ARBA" id="ARBA00006416"/>
    </source>
</evidence>
<feature type="region of interest" description="Disordered" evidence="10">
    <location>
        <begin position="228"/>
        <end position="290"/>
    </location>
</feature>
<comment type="function">
    <text evidence="9">Mediates the uptake of pyruvate into mitochondria.</text>
</comment>
<proteinExistence type="inferred from homology"/>
<keyword evidence="4" id="KW-0812">Transmembrane</keyword>
<dbReference type="GO" id="GO:0005743">
    <property type="term" value="C:mitochondrial inner membrane"/>
    <property type="evidence" value="ECO:0007669"/>
    <property type="project" value="UniProtKB-SubCell"/>
</dbReference>
<keyword evidence="3 9" id="KW-0813">Transport</keyword>
<keyword evidence="7 9" id="KW-0496">Mitochondrion</keyword>
<comment type="subcellular location">
    <subcellularLocation>
        <location evidence="1 9">Mitochondrion inner membrane</location>
        <topology evidence="1 9">Multi-pass membrane protein</topology>
    </subcellularLocation>
</comment>
<reference evidence="11 12" key="1">
    <citation type="journal article" date="2017" name="Front. Genet.">
        <title>Draft sequencing of the heterozygous diploid genome of Satsuma (Citrus unshiu Marc.) using a hybrid assembly approach.</title>
        <authorList>
            <person name="Shimizu T."/>
            <person name="Tanizawa Y."/>
            <person name="Mochizuki T."/>
            <person name="Nagasaki H."/>
            <person name="Yoshioka T."/>
            <person name="Toyoda A."/>
            <person name="Fujiyama A."/>
            <person name="Kaminuma E."/>
            <person name="Nakamura Y."/>
        </authorList>
    </citation>
    <scope>NUCLEOTIDE SEQUENCE [LARGE SCALE GENOMIC DNA]</scope>
    <source>
        <strain evidence="12">cv. Miyagawa wase</strain>
    </source>
</reference>
<evidence type="ECO:0000256" key="7">
    <source>
        <dbReference type="ARBA" id="ARBA00023128"/>
    </source>
</evidence>
<dbReference type="EMBL" id="BDQV01000495">
    <property type="protein sequence ID" value="GAY65550.1"/>
    <property type="molecule type" value="Genomic_DNA"/>
</dbReference>